<dbReference type="AlphaFoldDB" id="A0A8J4S1F2"/>
<keyword evidence="2" id="KW-1185">Reference proteome</keyword>
<dbReference type="OrthoDB" id="1676313at2759"/>
<sequence>MRSPPHLDGELKISARFGWKLRDLHQIWAGNSRSPLDMDGDHEISTGSSQHLLLSSDCVLLQFLVSKLVACCIPSEANGENSGTRLSQELEPFPEIDIFDKIRKFHQEFCRA</sequence>
<proteinExistence type="predicted"/>
<evidence type="ECO:0000313" key="1">
    <source>
        <dbReference type="EMBL" id="KAF3976382.1"/>
    </source>
</evidence>
<comment type="caution">
    <text evidence="1">The sequence shown here is derived from an EMBL/GenBank/DDBJ whole genome shotgun (WGS) entry which is preliminary data.</text>
</comment>
<name>A0A8J4S1F2_9ROSI</name>
<protein>
    <submittedName>
        <fullName evidence="1">Uncharacterized protein</fullName>
    </submittedName>
</protein>
<dbReference type="EMBL" id="JRKL02000022">
    <property type="protein sequence ID" value="KAF3976382.1"/>
    <property type="molecule type" value="Genomic_DNA"/>
</dbReference>
<evidence type="ECO:0000313" key="2">
    <source>
        <dbReference type="Proteomes" id="UP000737018"/>
    </source>
</evidence>
<accession>A0A8J4S1F2</accession>
<gene>
    <name evidence="1" type="ORF">CMV_000439</name>
</gene>
<dbReference type="Proteomes" id="UP000737018">
    <property type="component" value="Unassembled WGS sequence"/>
</dbReference>
<reference evidence="1" key="1">
    <citation type="submission" date="2020-03" db="EMBL/GenBank/DDBJ databases">
        <title>Castanea mollissima Vanexum genome sequencing.</title>
        <authorList>
            <person name="Staton M."/>
        </authorList>
    </citation>
    <scope>NUCLEOTIDE SEQUENCE</scope>
    <source>
        <tissue evidence="1">Leaf</tissue>
    </source>
</reference>
<organism evidence="1 2">
    <name type="scientific">Castanea mollissima</name>
    <name type="common">Chinese chestnut</name>
    <dbReference type="NCBI Taxonomy" id="60419"/>
    <lineage>
        <taxon>Eukaryota</taxon>
        <taxon>Viridiplantae</taxon>
        <taxon>Streptophyta</taxon>
        <taxon>Embryophyta</taxon>
        <taxon>Tracheophyta</taxon>
        <taxon>Spermatophyta</taxon>
        <taxon>Magnoliopsida</taxon>
        <taxon>eudicotyledons</taxon>
        <taxon>Gunneridae</taxon>
        <taxon>Pentapetalae</taxon>
        <taxon>rosids</taxon>
        <taxon>fabids</taxon>
        <taxon>Fagales</taxon>
        <taxon>Fagaceae</taxon>
        <taxon>Castanea</taxon>
    </lineage>
</organism>